<dbReference type="PANTHER" id="PTHR34853">
    <property type="match status" value="1"/>
</dbReference>
<dbReference type="PIRSF" id="PIRSF029171">
    <property type="entry name" value="Esterase_LipA"/>
    <property type="match status" value="1"/>
</dbReference>
<dbReference type="Pfam" id="PF03583">
    <property type="entry name" value="LIP"/>
    <property type="match status" value="1"/>
</dbReference>
<comment type="caution">
    <text evidence="1">The sequence shown here is derived from an EMBL/GenBank/DDBJ whole genome shotgun (WGS) entry which is preliminary data.</text>
</comment>
<evidence type="ECO:0000313" key="2">
    <source>
        <dbReference type="Proteomes" id="UP000680206"/>
    </source>
</evidence>
<dbReference type="InterPro" id="IPR005152">
    <property type="entry name" value="Lipase_secreted"/>
</dbReference>
<accession>A0ABS3RLE4</accession>
<name>A0ABS3RLE4_9ACTN</name>
<sequence length="474" mass="49711">MPRYRRLLTGLGVVTAFSSSSVWVPLVPIWDIDVPHIGNVPVSDAPEEEHVKITSVLAALSLGAATVVTAVVSAGPAAADTAGCTASDADIYKPPATVTGNPGDILACAPATLAFVPNLPAVHAWKVQYVTTDAKGNKVAASGTVAVPDAAWSKGGSRPTIAYAPFTHGTGASCSLSKQMTTGFQDQYEAPNLSGFLNQGWALAATDGEGYLDGQTHPYVNGKANGPATLDIVRAARKIPGSGLTADGKVGIDGYSEGANTSAWAAQLAASYAPDLDVVGDASGGIPADLKAAAKQLNGSFFAGFLADTLIGLKYQYPEMPFDQYLNDAGRQAEKDVKNNCLFGTLAVFAGQKVENFTTDHLTLDQLYAIKGPDGTTWGQIADGLNLGVDTGGPNSSAKYKVGFPMFLYRGWLEEILPHEPMDQLHKTYCQNGIQNQYKISYPTEHATTMFGAAGDVLNFFTDRFAGKPFTNGC</sequence>
<dbReference type="Gene3D" id="1.10.260.130">
    <property type="match status" value="1"/>
</dbReference>
<reference evidence="1 2" key="1">
    <citation type="submission" date="2021-03" db="EMBL/GenBank/DDBJ databases">
        <title>Actinomadura violae sp. nov., isolated from lichen in Thailand.</title>
        <authorList>
            <person name="Kanchanasin P."/>
            <person name="Saeng-In P."/>
            <person name="Phongsopitanun W."/>
            <person name="Yuki M."/>
            <person name="Kudo T."/>
            <person name="Ohkuma M."/>
            <person name="Tanasupawat S."/>
        </authorList>
    </citation>
    <scope>NUCLEOTIDE SEQUENCE [LARGE SCALE GENOMIC DNA]</scope>
    <source>
        <strain evidence="1 2">LCR2-06</strain>
    </source>
</reference>
<gene>
    <name evidence="1" type="ORF">J4709_07995</name>
</gene>
<organism evidence="1 2">
    <name type="scientific">Actinomadura violacea</name>
    <dbReference type="NCBI Taxonomy" id="2819934"/>
    <lineage>
        <taxon>Bacteria</taxon>
        <taxon>Bacillati</taxon>
        <taxon>Actinomycetota</taxon>
        <taxon>Actinomycetes</taxon>
        <taxon>Streptosporangiales</taxon>
        <taxon>Thermomonosporaceae</taxon>
        <taxon>Actinomadura</taxon>
    </lineage>
</organism>
<dbReference type="SUPFAM" id="SSF53474">
    <property type="entry name" value="alpha/beta-Hydrolases"/>
    <property type="match status" value="1"/>
</dbReference>
<evidence type="ECO:0000313" key="1">
    <source>
        <dbReference type="EMBL" id="MBO2457511.1"/>
    </source>
</evidence>
<dbReference type="EMBL" id="JAGEPF010000005">
    <property type="protein sequence ID" value="MBO2457511.1"/>
    <property type="molecule type" value="Genomic_DNA"/>
</dbReference>
<dbReference type="PANTHER" id="PTHR34853:SF1">
    <property type="entry name" value="LIPASE 5"/>
    <property type="match status" value="1"/>
</dbReference>
<dbReference type="Gene3D" id="3.40.50.1820">
    <property type="entry name" value="alpha/beta hydrolase"/>
    <property type="match status" value="1"/>
</dbReference>
<dbReference type="Proteomes" id="UP000680206">
    <property type="component" value="Unassembled WGS sequence"/>
</dbReference>
<keyword evidence="2" id="KW-1185">Reference proteome</keyword>
<proteinExistence type="predicted"/>
<dbReference type="InterPro" id="IPR029058">
    <property type="entry name" value="AB_hydrolase_fold"/>
</dbReference>
<protein>
    <submittedName>
        <fullName evidence="1">Triacylglycerol lipase</fullName>
    </submittedName>
</protein>